<gene>
    <name evidence="12 14" type="primary">rbsK</name>
    <name evidence="14" type="ORF">VB264_11470</name>
</gene>
<dbReference type="InterPro" id="IPR011877">
    <property type="entry name" value="Ribokinase"/>
</dbReference>
<evidence type="ECO:0000256" key="6">
    <source>
        <dbReference type="ARBA" id="ARBA00022741"/>
    </source>
</evidence>
<evidence type="ECO:0000256" key="10">
    <source>
        <dbReference type="ARBA" id="ARBA00022958"/>
    </source>
</evidence>
<evidence type="ECO:0000256" key="1">
    <source>
        <dbReference type="ARBA" id="ARBA00005380"/>
    </source>
</evidence>
<dbReference type="SUPFAM" id="SSF53613">
    <property type="entry name" value="Ribokinase-like"/>
    <property type="match status" value="1"/>
</dbReference>
<dbReference type="InterPro" id="IPR002173">
    <property type="entry name" value="Carboh/pur_kinase_PfkB_CS"/>
</dbReference>
<feature type="binding site" evidence="12">
    <location>
        <position position="246"/>
    </location>
    <ligand>
        <name>K(+)</name>
        <dbReference type="ChEBI" id="CHEBI:29103"/>
    </ligand>
</feature>
<evidence type="ECO:0000256" key="5">
    <source>
        <dbReference type="ARBA" id="ARBA00022723"/>
    </source>
</evidence>
<evidence type="ECO:0000313" key="15">
    <source>
        <dbReference type="Proteomes" id="UP001304671"/>
    </source>
</evidence>
<feature type="binding site" evidence="12">
    <location>
        <begin position="11"/>
        <end position="13"/>
    </location>
    <ligand>
        <name>substrate</name>
    </ligand>
</feature>
<evidence type="ECO:0000256" key="4">
    <source>
        <dbReference type="ARBA" id="ARBA00022679"/>
    </source>
</evidence>
<comment type="catalytic activity">
    <reaction evidence="12">
        <text>D-ribose + ATP = D-ribose 5-phosphate + ADP + H(+)</text>
        <dbReference type="Rhea" id="RHEA:13697"/>
        <dbReference type="ChEBI" id="CHEBI:15378"/>
        <dbReference type="ChEBI" id="CHEBI:30616"/>
        <dbReference type="ChEBI" id="CHEBI:47013"/>
        <dbReference type="ChEBI" id="CHEBI:78346"/>
        <dbReference type="ChEBI" id="CHEBI:456216"/>
        <dbReference type="EC" id="2.7.1.15"/>
    </reaction>
</comment>
<keyword evidence="12" id="KW-0963">Cytoplasm</keyword>
<feature type="binding site" evidence="12">
    <location>
        <position position="140"/>
    </location>
    <ligand>
        <name>substrate</name>
    </ligand>
</feature>
<dbReference type="Pfam" id="PF00294">
    <property type="entry name" value="PfkB"/>
    <property type="match status" value="1"/>
</dbReference>
<comment type="subcellular location">
    <subcellularLocation>
        <location evidence="12">Cytoplasm</location>
    </subcellularLocation>
</comment>
<dbReference type="HAMAP" id="MF_01987">
    <property type="entry name" value="Ribokinase"/>
    <property type="match status" value="1"/>
</dbReference>
<dbReference type="PANTHER" id="PTHR10584">
    <property type="entry name" value="SUGAR KINASE"/>
    <property type="match status" value="1"/>
</dbReference>
<comment type="similarity">
    <text evidence="1">Belongs to the carbohydrate kinase pfkB family.</text>
</comment>
<feature type="binding site" evidence="12">
    <location>
        <begin position="251"/>
        <end position="252"/>
    </location>
    <ligand>
        <name>ATP</name>
        <dbReference type="ChEBI" id="CHEBI:30616"/>
    </ligand>
</feature>
<keyword evidence="8 12" id="KW-0067">ATP-binding</keyword>
<accession>A0ABU5QMW1</accession>
<comment type="function">
    <text evidence="12">Catalyzes the phosphorylation of ribose at O-5 in a reaction requiring ATP and magnesium. The resulting D-ribose-5-phosphate can then be used either for sythesis of nucleotides, histidine, and tryptophan, or as a component of the pentose phosphate pathway.</text>
</comment>
<keyword evidence="11 12" id="KW-0119">Carbohydrate metabolism</keyword>
<dbReference type="GO" id="GO:0004747">
    <property type="term" value="F:ribokinase activity"/>
    <property type="evidence" value="ECO:0007669"/>
    <property type="project" value="UniProtKB-EC"/>
</dbReference>
<comment type="pathway">
    <text evidence="12">Carbohydrate metabolism; D-ribose degradation; D-ribose 5-phosphate from beta-D-ribopyranose: step 2/2.</text>
</comment>
<dbReference type="CDD" id="cd01174">
    <property type="entry name" value="ribokinase"/>
    <property type="match status" value="1"/>
</dbReference>
<evidence type="ECO:0000313" key="14">
    <source>
        <dbReference type="EMBL" id="MEA5258402.1"/>
    </source>
</evidence>
<dbReference type="NCBIfam" id="TIGR02152">
    <property type="entry name" value="D_ribokin_bact"/>
    <property type="match status" value="1"/>
</dbReference>
<keyword evidence="7 12" id="KW-0418">Kinase</keyword>
<feature type="binding site" evidence="12">
    <location>
        <position position="252"/>
    </location>
    <ligand>
        <name>substrate</name>
    </ligand>
</feature>
<evidence type="ECO:0000256" key="11">
    <source>
        <dbReference type="ARBA" id="ARBA00023277"/>
    </source>
</evidence>
<comment type="caution">
    <text evidence="14">The sequence shown here is derived from an EMBL/GenBank/DDBJ whole genome shotgun (WGS) entry which is preliminary data.</text>
</comment>
<evidence type="ECO:0000256" key="9">
    <source>
        <dbReference type="ARBA" id="ARBA00022842"/>
    </source>
</evidence>
<dbReference type="Proteomes" id="UP001304671">
    <property type="component" value="Unassembled WGS sequence"/>
</dbReference>
<keyword evidence="6 12" id="KW-0547">Nucleotide-binding</keyword>
<evidence type="ECO:0000256" key="3">
    <source>
        <dbReference type="ARBA" id="ARBA00016943"/>
    </source>
</evidence>
<keyword evidence="10 12" id="KW-0630">Potassium</keyword>
<keyword evidence="4 12" id="KW-0808">Transferase</keyword>
<feature type="domain" description="Carbohydrate kinase PfkB" evidence="13">
    <location>
        <begin position="1"/>
        <end position="293"/>
    </location>
</feature>
<protein>
    <recommendedName>
        <fullName evidence="3 12">Ribokinase</fullName>
        <shortName evidence="12">RK</shortName>
        <ecNumber evidence="2 12">2.7.1.15</ecNumber>
    </recommendedName>
</protein>
<dbReference type="InterPro" id="IPR029056">
    <property type="entry name" value="Ribokinase-like"/>
</dbReference>
<sequence>MRKIIIIGSSNTDMVIKAPKLPLPGETVMGGKFLMNPGGKGANQAVTSARLGCPTVFICKVGNDVFGKMALQQFEKEGIQTDYVFTDAEQPSGVALINVDMQGENCITVAPGANAFLSPANIDKASAIFEKEDLILMQLETPLETVEYVVNKFHQTEATIILNPAPATPLKEDILKYLTVITPNETEAEILTGISVVNEDGLRKAANILREKGVKHVVITRGSKGAYILSDEFEGMVDSVKVEAVDTTAAGDCFNGALAVGLFEKMSLKEAVQFACKAAAASVKKMGAQSSIPYRKELVVS</sequence>
<dbReference type="PROSITE" id="PS00584">
    <property type="entry name" value="PFKB_KINASES_2"/>
    <property type="match status" value="1"/>
</dbReference>
<feature type="active site" description="Proton acceptor" evidence="12">
    <location>
        <position position="252"/>
    </location>
</feature>
<keyword evidence="9 12" id="KW-0460">Magnesium</keyword>
<evidence type="ECO:0000256" key="12">
    <source>
        <dbReference type="HAMAP-Rule" id="MF_01987"/>
    </source>
</evidence>
<dbReference type="PANTHER" id="PTHR10584:SF166">
    <property type="entry name" value="RIBOKINASE"/>
    <property type="match status" value="1"/>
</dbReference>
<comment type="activity regulation">
    <text evidence="12">Activated by a monovalent cation that binds near, but not in, the active site. The most likely occupant of the site in vivo is potassium. Ion binding induces a conformational change that may alter substrate affinity.</text>
</comment>
<dbReference type="RefSeq" id="WP_323249477.1">
    <property type="nucleotide sequence ID" value="NZ_JAYFUL010000016.1"/>
</dbReference>
<organism evidence="14 15">
    <name type="scientific">Arcicella aquatica</name>
    <dbReference type="NCBI Taxonomy" id="217141"/>
    <lineage>
        <taxon>Bacteria</taxon>
        <taxon>Pseudomonadati</taxon>
        <taxon>Bacteroidota</taxon>
        <taxon>Cytophagia</taxon>
        <taxon>Cytophagales</taxon>
        <taxon>Flectobacillaceae</taxon>
        <taxon>Arcicella</taxon>
    </lineage>
</organism>
<feature type="binding site" evidence="12">
    <location>
        <begin position="39"/>
        <end position="43"/>
    </location>
    <ligand>
        <name>substrate</name>
    </ligand>
</feature>
<feature type="binding site" evidence="12">
    <location>
        <position position="184"/>
    </location>
    <ligand>
        <name>ATP</name>
        <dbReference type="ChEBI" id="CHEBI:30616"/>
    </ligand>
</feature>
<reference evidence="14 15" key="1">
    <citation type="submission" date="2023-12" db="EMBL/GenBank/DDBJ databases">
        <title>Novel species of the genus Arcicella isolated from rivers.</title>
        <authorList>
            <person name="Lu H."/>
        </authorList>
    </citation>
    <scope>NUCLEOTIDE SEQUENCE [LARGE SCALE GENOMIC DNA]</scope>
    <source>
        <strain evidence="14 15">LMG 21963</strain>
    </source>
</reference>
<feature type="binding site" evidence="12">
    <location>
        <position position="291"/>
    </location>
    <ligand>
        <name>K(+)</name>
        <dbReference type="ChEBI" id="CHEBI:29103"/>
    </ligand>
</feature>
<evidence type="ECO:0000256" key="2">
    <source>
        <dbReference type="ARBA" id="ARBA00012035"/>
    </source>
</evidence>
<comment type="caution">
    <text evidence="12">Lacks conserved residue(s) required for the propagation of feature annotation.</text>
</comment>
<comment type="similarity">
    <text evidence="12">Belongs to the carbohydrate kinase PfkB family. Ribokinase subfamily.</text>
</comment>
<feature type="binding site" evidence="12">
    <location>
        <position position="287"/>
    </location>
    <ligand>
        <name>K(+)</name>
        <dbReference type="ChEBI" id="CHEBI:29103"/>
    </ligand>
</feature>
<feature type="binding site" evidence="12">
    <location>
        <position position="285"/>
    </location>
    <ligand>
        <name>K(+)</name>
        <dbReference type="ChEBI" id="CHEBI:29103"/>
    </ligand>
</feature>
<dbReference type="PRINTS" id="PR00990">
    <property type="entry name" value="RIBOKINASE"/>
</dbReference>
<dbReference type="InterPro" id="IPR002139">
    <property type="entry name" value="Ribo/fructo_kinase"/>
</dbReference>
<dbReference type="InterPro" id="IPR011611">
    <property type="entry name" value="PfkB_dom"/>
</dbReference>
<dbReference type="EMBL" id="JAYFUL010000016">
    <property type="protein sequence ID" value="MEA5258402.1"/>
    <property type="molecule type" value="Genomic_DNA"/>
</dbReference>
<feature type="binding site" evidence="12">
    <location>
        <position position="248"/>
    </location>
    <ligand>
        <name>K(+)</name>
        <dbReference type="ChEBI" id="CHEBI:29103"/>
    </ligand>
</feature>
<keyword evidence="15" id="KW-1185">Reference proteome</keyword>
<evidence type="ECO:0000259" key="13">
    <source>
        <dbReference type="Pfam" id="PF00294"/>
    </source>
</evidence>
<name>A0ABU5QMW1_9BACT</name>
<comment type="subunit">
    <text evidence="12">Homodimer.</text>
</comment>
<keyword evidence="5 12" id="KW-0479">Metal-binding</keyword>
<dbReference type="PROSITE" id="PS00583">
    <property type="entry name" value="PFKB_KINASES_1"/>
    <property type="match status" value="1"/>
</dbReference>
<evidence type="ECO:0000256" key="7">
    <source>
        <dbReference type="ARBA" id="ARBA00022777"/>
    </source>
</evidence>
<proteinExistence type="inferred from homology"/>
<feature type="binding site" evidence="12">
    <location>
        <position position="282"/>
    </location>
    <ligand>
        <name>K(+)</name>
        <dbReference type="ChEBI" id="CHEBI:29103"/>
    </ligand>
</feature>
<feature type="binding site" evidence="12">
    <location>
        <begin position="220"/>
        <end position="225"/>
    </location>
    <ligand>
        <name>ATP</name>
        <dbReference type="ChEBI" id="CHEBI:30616"/>
    </ligand>
</feature>
<comment type="cofactor">
    <cofactor evidence="12">
        <name>Mg(2+)</name>
        <dbReference type="ChEBI" id="CHEBI:18420"/>
    </cofactor>
    <text evidence="12">Requires a divalent cation, most likely magnesium in vivo, as an electrophilic catalyst to aid phosphoryl group transfer. It is the chelate of the metal and the nucleotide that is the actual substrate.</text>
</comment>
<dbReference type="EC" id="2.7.1.15" evidence="2 12"/>
<dbReference type="NCBIfam" id="NF008353">
    <property type="entry name" value="PRK11142.1"/>
    <property type="match status" value="1"/>
</dbReference>
<evidence type="ECO:0000256" key="8">
    <source>
        <dbReference type="ARBA" id="ARBA00022840"/>
    </source>
</evidence>
<dbReference type="Gene3D" id="3.40.1190.20">
    <property type="match status" value="1"/>
</dbReference>